<keyword evidence="4" id="KW-1185">Reference proteome</keyword>
<sequence>MIALKRIVCAGLAAFMMSACIFPLSVHAEAETGKWVLTDVVVDDGTGEYTEREEYSGGGMSGFSSTTATYSPGSLVINNAADYYDEQFKDSPIYHTQYDYTTTFLWEEPPQEFSTENIRDLKLTVSGSITGLNESRYFYNDMYLEYHLDAYYPASGTLNDIVSPANMSVSYENPSVTKEVFIDKDYLRGEEGATLTIEVYCGSPLVVEYIYEYRSGTAAPVADGSSVINTEADAGSGETPYSVPKAAVLGITAVAALAGAAGAASAAAGTAGAGAASSGEGEEGQEEEEKESSFRMYVYKDFGNKIRYDQPAVSVYARMAEVKPDGREVERLDLTERIQIASAESCLKVGNPAIAGNYMGAAVSAESVKGAENPTEAVIRFTFSGEGGIFQNNMKFYLVGDPYIEYTGKHDNQIMVLAGSGGTYELPFEPVNFTAKPECTLEEVEFEGFVPEIVTEKDGKQKIVITDRSQKPEAIERFMDPFRLTIVAKSEHEECRSPFEVVLCYEGLLADFAGAKKEIKGYFDRKTGQMGRTAVAFRLGLWNVENEELEYVKPDDLAFTYSDESGVCEIIGLEADLDSDRSDREKTVYNLKAQKSFPSSAPVKGLLSAMCRFGEAFYEYSAEIPLMPDIQEYDSIMDTEKEYQNCLYMIDNYLPTEQAAILKTELETKRILYAYGAGDYQIYRRYVWERAQYYLMEQHRDYMREAAFYDDMIKVCDMAVFIGNIAFEAMLMPIGGPLAGFLISNAKDLFIALVNMYQTNGELTLDGVMSYLTGVLGGLDGVFSSTPSPSEIRKLSLWLAGYFTYRIFYNKYYVRNENNQINSWSEALLQAFKELGIKTVMAGFVARYLDEDQVINKNPYGYSKDADGKLMKPITDAGDAVVSKADDALGALAQFLDDIVDGKIVLPWA</sequence>
<proteinExistence type="predicted"/>
<dbReference type="PROSITE" id="PS51257">
    <property type="entry name" value="PROKAR_LIPOPROTEIN"/>
    <property type="match status" value="1"/>
</dbReference>
<evidence type="ECO:0000313" key="3">
    <source>
        <dbReference type="EMBL" id="SCP97097.1"/>
    </source>
</evidence>
<evidence type="ECO:0000313" key="4">
    <source>
        <dbReference type="Proteomes" id="UP000199315"/>
    </source>
</evidence>
<gene>
    <name evidence="3" type="ORF">SAMN05421730_100865</name>
</gene>
<accession>A0A1D3TT26</accession>
<dbReference type="EMBL" id="FMKA01000008">
    <property type="protein sequence ID" value="SCP97097.1"/>
    <property type="molecule type" value="Genomic_DNA"/>
</dbReference>
<evidence type="ECO:0000256" key="2">
    <source>
        <dbReference type="SAM" id="SignalP"/>
    </source>
</evidence>
<feature type="signal peptide" evidence="2">
    <location>
        <begin position="1"/>
        <end position="28"/>
    </location>
</feature>
<feature type="region of interest" description="Disordered" evidence="1">
    <location>
        <begin position="271"/>
        <end position="292"/>
    </location>
</feature>
<reference evidence="3 4" key="1">
    <citation type="submission" date="2016-09" db="EMBL/GenBank/DDBJ databases">
        <authorList>
            <person name="Capua I."/>
            <person name="De Benedictis P."/>
            <person name="Joannis T."/>
            <person name="Lombin L.H."/>
            <person name="Cattoli G."/>
        </authorList>
    </citation>
    <scope>NUCLEOTIDE SEQUENCE [LARGE SCALE GENOMIC DNA]</scope>
    <source>
        <strain evidence="3 4">GluBS11</strain>
    </source>
</reference>
<dbReference type="AlphaFoldDB" id="A0A1D3TT26"/>
<dbReference type="Proteomes" id="UP000199315">
    <property type="component" value="Unassembled WGS sequence"/>
</dbReference>
<protein>
    <submittedName>
        <fullName evidence="3">Uncharacterized protein</fullName>
    </submittedName>
</protein>
<feature type="chain" id="PRO_5039078568" evidence="2">
    <location>
        <begin position="29"/>
        <end position="909"/>
    </location>
</feature>
<evidence type="ECO:0000256" key="1">
    <source>
        <dbReference type="SAM" id="MobiDB-lite"/>
    </source>
</evidence>
<keyword evidence="2" id="KW-0732">Signal</keyword>
<dbReference type="RefSeq" id="WP_091232840.1">
    <property type="nucleotide sequence ID" value="NZ_FMKA01000008.1"/>
</dbReference>
<organism evidence="3 4">
    <name type="scientific">Anaerobium acetethylicum</name>
    <dbReference type="NCBI Taxonomy" id="1619234"/>
    <lineage>
        <taxon>Bacteria</taxon>
        <taxon>Bacillati</taxon>
        <taxon>Bacillota</taxon>
        <taxon>Clostridia</taxon>
        <taxon>Lachnospirales</taxon>
        <taxon>Lachnospiraceae</taxon>
        <taxon>Anaerobium</taxon>
    </lineage>
</organism>
<feature type="compositionally biased region" description="Acidic residues" evidence="1">
    <location>
        <begin position="280"/>
        <end position="290"/>
    </location>
</feature>
<dbReference type="STRING" id="1619234.SAMN05421730_100865"/>
<name>A0A1D3TT26_9FIRM</name>